<sequence length="1007" mass="114974">MDFYLRLTPAEVRREALNILAEKELQKQPCVRFELLKIIAHQSATTAPEKARFLIAQTAYLKTLENAPERQKIYLKSLSEDPQAVRSGFTAWDQSIRTVLADPDLWSFYQQEKRTQPHPFWLDETLLAIVQVKKDGQDLVHSPELIREIVSTARQHGPIARQIVRDLNLGAEGMLLLLQYGPLIERAVHEQLDLQEVLEILYANPGEFDQGEPSELALQLKEIYSKKPVVWRAARCFPLCWKLNREYPMEASRLLEQFAIDDIASFLYLYYPDQMPEAIAALRSTGDAAWGTLKYFAELKSDNREIFKEILKKQGWRVVPYLLKNGESGLQRLRENPDDTRWLDKDFDSEGNIVNQGWAAELPIISGPFLALRHGINGTLDWDEAGWAALDLSEAAALVGTSGVSLIWSGAKNSAKIGAKQVLKRVQSQQAREFLLKEARSMASKPSISRSAQRQTFREKALPSLFSRSSTQATFQKYVISRGSRLVSQNNRNSLQKSFEKIKASVRKIDEKISQLKDPNKNRGAFGPNDPTFQENLPHNLPHNEQFVSYLKNPDSLSVLQDQLFEVALLSRWDSDLEHIQQEQDSTDCLDLDSKKLAEEMASFWRPSPASTTSRPASKVFLRIAAGASLIALVVLLVTGKNRFRRSKISWLVGIGNLVILGFCLLEYWNPHLRSVTATEQALARLSDDQVCWEQRLSEVLDTPDEALQQERNRLVNSLLEDFHKQLTEGSGLTDLKNKEESLRVLKPFFPLHARVQLEDLIVQASQKREEKDLQKVKVEFDSRLAPFKESAQRFLKEHPNSSSKAQVLGWINERIGKDIRELKLKIQQIDSSTPTGIAERLSELSKLRDQLSPQDPERARIAAAIKVAHRLATEEEFTIVLHNSGEFRVAEFHRVVVYSGDDIVFDQKGSHRVQIQDWQEEFKLRWQYDKPIRIQIRLGSTVIFSTSFCAEKTESGGLSILALNGKRELESKSHRFTGTPYVTFEIKDFTAEEEQAFRTYILSNEW</sequence>
<evidence type="ECO:0000256" key="1">
    <source>
        <dbReference type="SAM" id="Phobius"/>
    </source>
</evidence>
<dbReference type="EMBL" id="CP074694">
    <property type="protein sequence ID" value="QVL30279.1"/>
    <property type="molecule type" value="Genomic_DNA"/>
</dbReference>
<dbReference type="RefSeq" id="WP_213494156.1">
    <property type="nucleotide sequence ID" value="NZ_CP074694.1"/>
</dbReference>
<keyword evidence="1" id="KW-1133">Transmembrane helix</keyword>
<reference evidence="2" key="1">
    <citation type="submission" date="2021-05" db="EMBL/GenBank/DDBJ databases">
        <title>Complete genome sequence of the cellulolytic planctomycete Telmatocola sphagniphila SP2T and characterization of the first cellulase from planctomycetes.</title>
        <authorList>
            <person name="Rakitin A.L."/>
            <person name="Beletsky A.V."/>
            <person name="Naumoff D.G."/>
            <person name="Kulichevskaya I.S."/>
            <person name="Mardanov A.V."/>
            <person name="Ravin N.V."/>
            <person name="Dedysh S.N."/>
        </authorList>
    </citation>
    <scope>NUCLEOTIDE SEQUENCE</scope>
    <source>
        <strain evidence="2">SP2T</strain>
    </source>
</reference>
<accession>A0A8E6B2V3</accession>
<gene>
    <name evidence="2" type="ORF">KIH39_15615</name>
</gene>
<dbReference type="AlphaFoldDB" id="A0A8E6B2V3"/>
<feature type="transmembrane region" description="Helical" evidence="1">
    <location>
        <begin position="651"/>
        <end position="669"/>
    </location>
</feature>
<keyword evidence="1" id="KW-0812">Transmembrane</keyword>
<feature type="transmembrane region" description="Helical" evidence="1">
    <location>
        <begin position="620"/>
        <end position="639"/>
    </location>
</feature>
<evidence type="ECO:0000313" key="2">
    <source>
        <dbReference type="EMBL" id="QVL30279.1"/>
    </source>
</evidence>
<dbReference type="Proteomes" id="UP000676194">
    <property type="component" value="Chromosome"/>
</dbReference>
<organism evidence="2 3">
    <name type="scientific">Telmatocola sphagniphila</name>
    <dbReference type="NCBI Taxonomy" id="1123043"/>
    <lineage>
        <taxon>Bacteria</taxon>
        <taxon>Pseudomonadati</taxon>
        <taxon>Planctomycetota</taxon>
        <taxon>Planctomycetia</taxon>
        <taxon>Gemmatales</taxon>
        <taxon>Gemmataceae</taxon>
    </lineage>
</organism>
<name>A0A8E6B2V3_9BACT</name>
<evidence type="ECO:0000313" key="3">
    <source>
        <dbReference type="Proteomes" id="UP000676194"/>
    </source>
</evidence>
<protein>
    <submittedName>
        <fullName evidence="2">Uncharacterized protein</fullName>
    </submittedName>
</protein>
<proteinExistence type="predicted"/>
<dbReference type="KEGG" id="tsph:KIH39_15615"/>
<keyword evidence="1" id="KW-0472">Membrane</keyword>
<keyword evidence="3" id="KW-1185">Reference proteome</keyword>